<evidence type="ECO:0000313" key="1">
    <source>
        <dbReference type="EMBL" id="ESJ93988.1"/>
    </source>
</evidence>
<organism evidence="1 2">
    <name type="scientific">Acinetobacter lwoffii NCTC 5866 = CIP 64.10 = NIPH 512</name>
    <dbReference type="NCBI Taxonomy" id="981327"/>
    <lineage>
        <taxon>Bacteria</taxon>
        <taxon>Pseudomonadati</taxon>
        <taxon>Pseudomonadota</taxon>
        <taxon>Gammaproteobacteria</taxon>
        <taxon>Moraxellales</taxon>
        <taxon>Moraxellaceae</taxon>
        <taxon>Acinetobacter</taxon>
    </lineage>
</organism>
<sequence length="253" mass="29504">MWYADEDLLNLEQSTQPLGIRLNIGAVQLHDDFTQQVYLWLHRLKTNTNILQLTETYRKALHLYIQAFNEQSSGFHLTHQLLGLLSELNIEFHVHSHLNTSSEQETFTEPLTSMADTPFTITESASFRISSECLTAQQLQEYFQGMRFNILFDQGLNIRSQKYLEHAQTSLLELPSRLNSEHHDLDQHLHYLVDQLHPYQSVLQKTFFNPHIQQYIQAHGHLENPHHRKLSVTSIQALFSLGLSLDVDYYFAC</sequence>
<gene>
    <name evidence="1" type="ORF">P800_02059</name>
</gene>
<dbReference type="Proteomes" id="UP000018465">
    <property type="component" value="Unassembled WGS sequence"/>
</dbReference>
<reference evidence="1 2" key="1">
    <citation type="submission" date="2013-10" db="EMBL/GenBank/DDBJ databases">
        <title>The Genome Sequence of Acinetobacter lwoffii NIPH 512.</title>
        <authorList>
            <consortium name="The Broad Institute Genomics Platform"/>
            <consortium name="The Broad Institute Genome Sequencing Center for Infectious Disease"/>
            <person name="Cerqueira G."/>
            <person name="Feldgarden M."/>
            <person name="Courvalin P."/>
            <person name="Grillot-Courvalin C."/>
            <person name="Clermont D."/>
            <person name="Rocha E."/>
            <person name="Yoon E.-J."/>
            <person name="Nemec A."/>
            <person name="Young S.K."/>
            <person name="Zeng Q."/>
            <person name="Gargeya S."/>
            <person name="Fitzgerald M."/>
            <person name="Abouelleil A."/>
            <person name="Alvarado L."/>
            <person name="Berlin A.M."/>
            <person name="Chapman S.B."/>
            <person name="Gainer-Dewar J."/>
            <person name="Goldberg J."/>
            <person name="Gnerre S."/>
            <person name="Griggs A."/>
            <person name="Gujja S."/>
            <person name="Hansen M."/>
            <person name="Howarth C."/>
            <person name="Imamovic A."/>
            <person name="Ireland A."/>
            <person name="Larimer J."/>
            <person name="McCowan C."/>
            <person name="Murphy C."/>
            <person name="Pearson M."/>
            <person name="Poon T.W."/>
            <person name="Priest M."/>
            <person name="Roberts A."/>
            <person name="Saif S."/>
            <person name="Shea T."/>
            <person name="Sykes S."/>
            <person name="Wortman J."/>
            <person name="Nusbaum C."/>
            <person name="Birren B."/>
        </authorList>
    </citation>
    <scope>NUCLEOTIDE SEQUENCE [LARGE SCALE GENOMIC DNA]</scope>
    <source>
        <strain evidence="1 2">NIPH 512</strain>
    </source>
</reference>
<comment type="caution">
    <text evidence="1">The sequence shown here is derived from an EMBL/GenBank/DDBJ whole genome shotgun (WGS) entry which is preliminary data.</text>
</comment>
<keyword evidence="2" id="KW-1185">Reference proteome</keyword>
<name>A0ABN0PUS8_ACILW</name>
<dbReference type="RefSeq" id="WP_004647505.1">
    <property type="nucleotide sequence ID" value="NZ_KI530565.1"/>
</dbReference>
<accession>A0ABN0PUS8</accession>
<evidence type="ECO:0000313" key="2">
    <source>
        <dbReference type="Proteomes" id="UP000018465"/>
    </source>
</evidence>
<proteinExistence type="predicted"/>
<dbReference type="EMBL" id="AYHO01000005">
    <property type="protein sequence ID" value="ESJ93988.1"/>
    <property type="molecule type" value="Genomic_DNA"/>
</dbReference>
<protein>
    <submittedName>
        <fullName evidence="1">Uncharacterized protein</fullName>
    </submittedName>
</protein>